<gene>
    <name evidence="2" type="ORF">HOP12_03740</name>
</gene>
<evidence type="ECO:0000313" key="2">
    <source>
        <dbReference type="EMBL" id="NOT33263.1"/>
    </source>
</evidence>
<organism evidence="2 3">
    <name type="scientific">Eiseniibacteriota bacterium</name>
    <dbReference type="NCBI Taxonomy" id="2212470"/>
    <lineage>
        <taxon>Bacteria</taxon>
        <taxon>Candidatus Eiseniibacteriota</taxon>
    </lineage>
</organism>
<dbReference type="Proteomes" id="UP000580839">
    <property type="component" value="Unassembled WGS sequence"/>
</dbReference>
<name>A0A849SI63_UNCEI</name>
<accession>A0A849SI63</accession>
<proteinExistence type="predicted"/>
<protein>
    <submittedName>
        <fullName evidence="2">Uncharacterized protein</fullName>
    </submittedName>
</protein>
<evidence type="ECO:0000256" key="1">
    <source>
        <dbReference type="SAM" id="MobiDB-lite"/>
    </source>
</evidence>
<comment type="caution">
    <text evidence="2">The sequence shown here is derived from an EMBL/GenBank/DDBJ whole genome shotgun (WGS) entry which is preliminary data.</text>
</comment>
<dbReference type="EMBL" id="JABFRW010000035">
    <property type="protein sequence ID" value="NOT33263.1"/>
    <property type="molecule type" value="Genomic_DNA"/>
</dbReference>
<feature type="non-terminal residue" evidence="2">
    <location>
        <position position="46"/>
    </location>
</feature>
<evidence type="ECO:0000313" key="3">
    <source>
        <dbReference type="Proteomes" id="UP000580839"/>
    </source>
</evidence>
<sequence>MTRNRKPISKRRGAPSPEVKRALSAARRILAARTRELARVRRATTR</sequence>
<feature type="compositionally biased region" description="Basic residues" evidence="1">
    <location>
        <begin position="1"/>
        <end position="13"/>
    </location>
</feature>
<reference evidence="2 3" key="1">
    <citation type="submission" date="2020-04" db="EMBL/GenBank/DDBJ databases">
        <title>Metagenomic profiling of ammonia- and methane-oxidizing microorganisms in a Dutch drinking water treatment plant.</title>
        <authorList>
            <person name="Poghosyan L."/>
            <person name="Leucker S."/>
        </authorList>
    </citation>
    <scope>NUCLEOTIDE SEQUENCE [LARGE SCALE GENOMIC DNA]</scope>
    <source>
        <strain evidence="2">S-RSF-IL-03</strain>
    </source>
</reference>
<dbReference type="AlphaFoldDB" id="A0A849SI63"/>
<feature type="region of interest" description="Disordered" evidence="1">
    <location>
        <begin position="1"/>
        <end position="21"/>
    </location>
</feature>